<dbReference type="InterPro" id="IPR001251">
    <property type="entry name" value="CRAL-TRIO_dom"/>
</dbReference>
<dbReference type="InterPro" id="IPR036865">
    <property type="entry name" value="CRAL-TRIO_dom_sf"/>
</dbReference>
<dbReference type="EMBL" id="CAXAMM010005002">
    <property type="protein sequence ID" value="CAK9005677.1"/>
    <property type="molecule type" value="Genomic_DNA"/>
</dbReference>
<dbReference type="SMART" id="SM00516">
    <property type="entry name" value="SEC14"/>
    <property type="match status" value="1"/>
</dbReference>
<feature type="domain" description="CRAL-TRIO" evidence="1">
    <location>
        <begin position="184"/>
        <end position="349"/>
    </location>
</feature>
<dbReference type="Proteomes" id="UP001642464">
    <property type="component" value="Unassembled WGS sequence"/>
</dbReference>
<evidence type="ECO:0000259" key="1">
    <source>
        <dbReference type="PROSITE" id="PS50191"/>
    </source>
</evidence>
<keyword evidence="3" id="KW-1185">Reference proteome</keyword>
<dbReference type="CDD" id="cd00170">
    <property type="entry name" value="SEC14"/>
    <property type="match status" value="1"/>
</dbReference>
<protein>
    <submittedName>
        <fullName evidence="2">Protein real-time</fullName>
    </submittedName>
</protein>
<dbReference type="SUPFAM" id="SSF52087">
    <property type="entry name" value="CRAL/TRIO domain"/>
    <property type="match status" value="1"/>
</dbReference>
<organism evidence="2 3">
    <name type="scientific">Durusdinium trenchii</name>
    <dbReference type="NCBI Taxonomy" id="1381693"/>
    <lineage>
        <taxon>Eukaryota</taxon>
        <taxon>Sar</taxon>
        <taxon>Alveolata</taxon>
        <taxon>Dinophyceae</taxon>
        <taxon>Suessiales</taxon>
        <taxon>Symbiodiniaceae</taxon>
        <taxon>Durusdinium</taxon>
    </lineage>
</organism>
<accession>A0ABP0IUC1</accession>
<dbReference type="InterPro" id="IPR051064">
    <property type="entry name" value="SEC14/CRAL-TRIO_domain"/>
</dbReference>
<gene>
    <name evidence="2" type="ORF">SCF082_LOCUS8694</name>
</gene>
<dbReference type="PROSITE" id="PS50191">
    <property type="entry name" value="CRAL_TRIO"/>
    <property type="match status" value="1"/>
</dbReference>
<dbReference type="PANTHER" id="PTHR23324">
    <property type="entry name" value="SEC14 RELATED PROTEIN"/>
    <property type="match status" value="1"/>
</dbReference>
<dbReference type="Gene3D" id="3.40.525.10">
    <property type="entry name" value="CRAL-TRIO lipid binding domain"/>
    <property type="match status" value="1"/>
</dbReference>
<evidence type="ECO:0000313" key="2">
    <source>
        <dbReference type="EMBL" id="CAK9005677.1"/>
    </source>
</evidence>
<reference evidence="2 3" key="1">
    <citation type="submission" date="2024-02" db="EMBL/GenBank/DDBJ databases">
        <authorList>
            <person name="Chen Y."/>
            <person name="Shah S."/>
            <person name="Dougan E. K."/>
            <person name="Thang M."/>
            <person name="Chan C."/>
        </authorList>
    </citation>
    <scope>NUCLEOTIDE SEQUENCE [LARGE SCALE GENOMIC DNA]</scope>
</reference>
<comment type="caution">
    <text evidence="2">The sequence shown here is derived from an EMBL/GenBank/DDBJ whole genome shotgun (WGS) entry which is preliminary data.</text>
</comment>
<name>A0ABP0IUC1_9DINO</name>
<proteinExistence type="predicted"/>
<dbReference type="Pfam" id="PF00650">
    <property type="entry name" value="CRAL_TRIO"/>
    <property type="match status" value="1"/>
</dbReference>
<sequence length="383" mass="43433">MDFTCCGPCNVLTAEELSEANAVASERVEVVKFKDTSSTFSRFCCSRRRPQRGTVREVTLSSAEHAWRSNYGRYKYCGLRPDPCRGKPPEMQDMHRVSQLRSPDVVDVAGVQKLQRRLADLSDCRTDFGTLLRFYREGDGKPPAAEEAFREAMDWQRQHDVGRALTHWNLELYERVLAPWWPSGGFLGHGREGEPVALERLGRADWSTLYDNVPYEVLQKMDIVHCLRTLSGCEEDALRRGEAFVNATLVQDLEGISWSRFKPSSLKTLGKLLKTRMYLVPRTGRRVLIVNAPPAFVRVWSTIKNLVVHPSTAQLIEIVGKARTLEVLRKYLDDDVIPAYLGGTRTIDGDPECRTLLAPGGTPPQEALTRVRQLVRQEARKDF</sequence>
<evidence type="ECO:0000313" key="3">
    <source>
        <dbReference type="Proteomes" id="UP001642464"/>
    </source>
</evidence>
<dbReference type="PANTHER" id="PTHR23324:SF83">
    <property type="entry name" value="SEC14-LIKE PROTEIN 2"/>
    <property type="match status" value="1"/>
</dbReference>